<feature type="compositionally biased region" description="Low complexity" evidence="8">
    <location>
        <begin position="197"/>
        <end position="207"/>
    </location>
</feature>
<feature type="domain" description="Exonuclease" evidence="9">
    <location>
        <begin position="515"/>
        <end position="680"/>
    </location>
</feature>
<dbReference type="InterPro" id="IPR036397">
    <property type="entry name" value="RNaseH_sf"/>
</dbReference>
<dbReference type="Gene3D" id="3.30.420.10">
    <property type="entry name" value="Ribonuclease H-like superfamily/Ribonuclease H"/>
    <property type="match status" value="1"/>
</dbReference>
<dbReference type="InterPro" id="IPR013520">
    <property type="entry name" value="Ribonucl_H"/>
</dbReference>
<dbReference type="EMBL" id="VLTN01000060">
    <property type="protein sequence ID" value="KAA0147851.1"/>
    <property type="molecule type" value="Genomic_DNA"/>
</dbReference>
<keyword evidence="4" id="KW-0378">Hydrolase</keyword>
<keyword evidence="7" id="KW-0175">Coiled coil</keyword>
<feature type="compositionally biased region" description="Low complexity" evidence="8">
    <location>
        <begin position="987"/>
        <end position="1009"/>
    </location>
</feature>
<evidence type="ECO:0000256" key="5">
    <source>
        <dbReference type="ARBA" id="ARBA00022839"/>
    </source>
</evidence>
<evidence type="ECO:0000256" key="4">
    <source>
        <dbReference type="ARBA" id="ARBA00022801"/>
    </source>
</evidence>
<evidence type="ECO:0000256" key="1">
    <source>
        <dbReference type="ARBA" id="ARBA00004123"/>
    </source>
</evidence>
<keyword evidence="11" id="KW-1185">Reference proteome</keyword>
<keyword evidence="5" id="KW-0269">Exonuclease</keyword>
<evidence type="ECO:0000256" key="6">
    <source>
        <dbReference type="ARBA" id="ARBA00023242"/>
    </source>
</evidence>
<evidence type="ECO:0000256" key="2">
    <source>
        <dbReference type="ARBA" id="ARBA00006357"/>
    </source>
</evidence>
<dbReference type="SMART" id="SM00479">
    <property type="entry name" value="EXOIII"/>
    <property type="match status" value="1"/>
</dbReference>
<feature type="region of interest" description="Disordered" evidence="8">
    <location>
        <begin position="263"/>
        <end position="308"/>
    </location>
</feature>
<feature type="coiled-coil region" evidence="7">
    <location>
        <begin position="231"/>
        <end position="262"/>
    </location>
</feature>
<evidence type="ECO:0000256" key="3">
    <source>
        <dbReference type="ARBA" id="ARBA00022722"/>
    </source>
</evidence>
<feature type="region of interest" description="Disordered" evidence="8">
    <location>
        <begin position="862"/>
        <end position="909"/>
    </location>
</feature>
<dbReference type="InterPro" id="IPR034922">
    <property type="entry name" value="REX1-like_exo"/>
</dbReference>
<dbReference type="GO" id="GO:0003676">
    <property type="term" value="F:nucleic acid binding"/>
    <property type="evidence" value="ECO:0007669"/>
    <property type="project" value="InterPro"/>
</dbReference>
<dbReference type="GO" id="GO:0004527">
    <property type="term" value="F:exonuclease activity"/>
    <property type="evidence" value="ECO:0007669"/>
    <property type="project" value="UniProtKB-KW"/>
</dbReference>
<feature type="region of interest" description="Disordered" evidence="8">
    <location>
        <begin position="836"/>
        <end position="855"/>
    </location>
</feature>
<feature type="compositionally biased region" description="Low complexity" evidence="8">
    <location>
        <begin position="943"/>
        <end position="973"/>
    </location>
</feature>
<dbReference type="Pfam" id="PF00929">
    <property type="entry name" value="RNase_T"/>
    <property type="match status" value="1"/>
</dbReference>
<keyword evidence="6" id="KW-0539">Nucleus</keyword>
<dbReference type="AlphaFoldDB" id="A0A5A8C7J6"/>
<comment type="similarity">
    <text evidence="2">Belongs to the REXO1/REXO3 family.</text>
</comment>
<dbReference type="GO" id="GO:0005634">
    <property type="term" value="C:nucleus"/>
    <property type="evidence" value="ECO:0007669"/>
    <property type="project" value="UniProtKB-SubCell"/>
</dbReference>
<organism evidence="10 11">
    <name type="scientific">Cafeteria roenbergensis</name>
    <name type="common">Marine flagellate</name>
    <dbReference type="NCBI Taxonomy" id="33653"/>
    <lineage>
        <taxon>Eukaryota</taxon>
        <taxon>Sar</taxon>
        <taxon>Stramenopiles</taxon>
        <taxon>Bigyra</taxon>
        <taxon>Opalozoa</taxon>
        <taxon>Bicosoecida</taxon>
        <taxon>Cafeteriaceae</taxon>
        <taxon>Cafeteria</taxon>
    </lineage>
</organism>
<reference evidence="10 11" key="1">
    <citation type="submission" date="2019-07" db="EMBL/GenBank/DDBJ databases">
        <title>Genomes of Cafeteria roenbergensis.</title>
        <authorList>
            <person name="Fischer M.G."/>
            <person name="Hackl T."/>
            <person name="Roman M."/>
        </authorList>
    </citation>
    <scope>NUCLEOTIDE SEQUENCE [LARGE SCALE GENOMIC DNA]</scope>
    <source>
        <strain evidence="10 11">BVI</strain>
    </source>
</reference>
<sequence length="1009" mass="100371">MADAAAWAAPANHKKKRRKQLTQSLNGHDAVGFPKPSQVEAVVSAVATDGQRSRGWDMVRPKVQLNAGKRRVADLQPDTIATLLLQSCGLAAKGTPPSLESRGSLPGVVLLLVSGGGDAAAAGAHSLSLTPSLSALTSLKLHCCKPKEPVDLADTVLYLSPALQSKLPPPVRAALQETGRVTDASLAASETVLSQRKGGAAAAAKAQAKSRKRAREEGREEEGQGPQWSMASRVAQALEAAQQAAETLAEEAAEAAEALKQAGLGSSGGSQQQQAGQPGGAAAAAAPSAASSSAGHAGTSDDADAAAAAADPAAGSAAAARPSLELPSAADRTAVATAAKAAVPPGPLRPLAVQALRASDADGVAAGEPALGLSAALRRALCSWTQLMMIGAPLPAAARAALSAKGLSFAPSDGASADCHAETVDASAFASSAAAAADVAALCASGPEGTDLSVDAAAACGDAACLKALASPAAAAPGPGAAPLPAASAEAGALPLDRAALPVLAAAAARCPVLNVIGIDCEMVRTDEGTSLARVTVLGATGVPLLDRLVRPALPVRDFVTQYSGITPAMLAEDGPATDLETARGELVALLDALPCAVLAGHSLENDLRALKLVHTRLLDTSVLFEHRRGWPRRNKLSFLTQRHLGRSIQAASPAVGHCSSEDALASLELVLLRLWRGPAVAMPRASRSARADCAPLLSALSHPSLFGRTGIVGPPYFVNCYLDSAADGVACAGDDPDAVCRAVAKLARAHHTARRKADSPGASLVVGRVELPDLACYSRAAADGGANGGPIVVDVSGPRATALDGAVRGMLAAGALPEGTLVLVTMQASMAQLERAQAPAGGQRAAAGRRHHSGVAATLARMREASPSEAPVPSAAPTESASASTPTSGPGSPPAEEPQQKRSRIPASPALGDVCTARAWITVAGAGHQDASSQSAATPAAAAAASAARQDGTKSGASPAGPAADARGAPASKRARPASEAPNQWSGVAGAAAGSGFGPADAAASPWK</sequence>
<name>A0A5A8C7J6_CAFRO</name>
<dbReference type="Proteomes" id="UP000323011">
    <property type="component" value="Unassembled WGS sequence"/>
</dbReference>
<dbReference type="PANTHER" id="PTHR12801">
    <property type="entry name" value="RNA EXONUCLEASE REXO1 / RECO3 FAMILY MEMBER-RELATED"/>
    <property type="match status" value="1"/>
</dbReference>
<feature type="compositionally biased region" description="Low complexity" evidence="8">
    <location>
        <begin position="836"/>
        <end position="847"/>
    </location>
</feature>
<protein>
    <recommendedName>
        <fullName evidence="9">Exonuclease domain-containing protein</fullName>
    </recommendedName>
</protein>
<feature type="region of interest" description="Disordered" evidence="8">
    <location>
        <begin position="197"/>
        <end position="231"/>
    </location>
</feature>
<feature type="region of interest" description="Disordered" evidence="8">
    <location>
        <begin position="1"/>
        <end position="33"/>
    </location>
</feature>
<gene>
    <name evidence="10" type="ORF">FNF29_07065</name>
</gene>
<comment type="subcellular location">
    <subcellularLocation>
        <location evidence="1">Nucleus</location>
    </subcellularLocation>
</comment>
<evidence type="ECO:0000313" key="11">
    <source>
        <dbReference type="Proteomes" id="UP000323011"/>
    </source>
</evidence>
<evidence type="ECO:0000313" key="10">
    <source>
        <dbReference type="EMBL" id="KAA0147851.1"/>
    </source>
</evidence>
<dbReference type="InterPro" id="IPR047021">
    <property type="entry name" value="REXO1/3/4-like"/>
</dbReference>
<evidence type="ECO:0000259" key="9">
    <source>
        <dbReference type="SMART" id="SM00479"/>
    </source>
</evidence>
<evidence type="ECO:0000256" key="7">
    <source>
        <dbReference type="SAM" id="Coils"/>
    </source>
</evidence>
<dbReference type="InterPro" id="IPR012337">
    <property type="entry name" value="RNaseH-like_sf"/>
</dbReference>
<accession>A0A5A8C7J6</accession>
<dbReference type="PANTHER" id="PTHR12801:SF115">
    <property type="entry name" value="FI18136P1-RELATED"/>
    <property type="match status" value="1"/>
</dbReference>
<keyword evidence="3" id="KW-0540">Nuclease</keyword>
<dbReference type="SUPFAM" id="SSF53098">
    <property type="entry name" value="Ribonuclease H-like"/>
    <property type="match status" value="1"/>
</dbReference>
<feature type="compositionally biased region" description="Low complexity" evidence="8">
    <location>
        <begin position="1"/>
        <end position="11"/>
    </location>
</feature>
<evidence type="ECO:0000256" key="8">
    <source>
        <dbReference type="SAM" id="MobiDB-lite"/>
    </source>
</evidence>
<proteinExistence type="inferred from homology"/>
<feature type="compositionally biased region" description="Low complexity" evidence="8">
    <location>
        <begin position="868"/>
        <end position="891"/>
    </location>
</feature>
<dbReference type="CDD" id="cd06145">
    <property type="entry name" value="REX1_like"/>
    <property type="match status" value="1"/>
</dbReference>
<comment type="caution">
    <text evidence="10">The sequence shown here is derived from an EMBL/GenBank/DDBJ whole genome shotgun (WGS) entry which is preliminary data.</text>
</comment>
<feature type="region of interest" description="Disordered" evidence="8">
    <location>
        <begin position="943"/>
        <end position="1009"/>
    </location>
</feature>